<comment type="caution">
    <text evidence="2">The sequence shown here is derived from an EMBL/GenBank/DDBJ whole genome shotgun (WGS) entry which is preliminary data.</text>
</comment>
<dbReference type="Proteomes" id="UP001597534">
    <property type="component" value="Unassembled WGS sequence"/>
</dbReference>
<gene>
    <name evidence="2" type="ORF">ACFS5J_04220</name>
</gene>
<accession>A0ABW5YJH6</accession>
<proteinExistence type="predicted"/>
<evidence type="ECO:0000313" key="3">
    <source>
        <dbReference type="Proteomes" id="UP001597534"/>
    </source>
</evidence>
<name>A0ABW5YJH6_9FLAO</name>
<dbReference type="Pfam" id="PF17775">
    <property type="entry name" value="YchJ_M-like"/>
    <property type="match status" value="1"/>
</dbReference>
<sequence>MALCNCGSGKQFESCCEPFLVGKERPKTPEQLMRSRYTAYTLHDADYLISTTHKSQREYFSKPEILKWATTNTWIKLEVLWAKEHQVAFKAYFFDENLQAQVHYEKSDFKNENGVWYYVDGEFN</sequence>
<dbReference type="Gene3D" id="3.10.450.50">
    <property type="match status" value="1"/>
</dbReference>
<feature type="domain" description="YchJ-like middle NTF2-like" evidence="1">
    <location>
        <begin position="28"/>
        <end position="121"/>
    </location>
</feature>
<organism evidence="2 3">
    <name type="scientific">Flavobacterium chuncheonense</name>
    <dbReference type="NCBI Taxonomy" id="2026653"/>
    <lineage>
        <taxon>Bacteria</taxon>
        <taxon>Pseudomonadati</taxon>
        <taxon>Bacteroidota</taxon>
        <taxon>Flavobacteriia</taxon>
        <taxon>Flavobacteriales</taxon>
        <taxon>Flavobacteriaceae</taxon>
        <taxon>Flavobacterium</taxon>
    </lineage>
</organism>
<reference evidence="3" key="1">
    <citation type="journal article" date="2019" name="Int. J. Syst. Evol. Microbiol.">
        <title>The Global Catalogue of Microorganisms (GCM) 10K type strain sequencing project: providing services to taxonomists for standard genome sequencing and annotation.</title>
        <authorList>
            <consortium name="The Broad Institute Genomics Platform"/>
            <consortium name="The Broad Institute Genome Sequencing Center for Infectious Disease"/>
            <person name="Wu L."/>
            <person name="Ma J."/>
        </authorList>
    </citation>
    <scope>NUCLEOTIDE SEQUENCE [LARGE SCALE GENOMIC DNA]</scope>
    <source>
        <strain evidence="3">KCTC 22671</strain>
    </source>
</reference>
<protein>
    <submittedName>
        <fullName evidence="2">YchJ family protein</fullName>
    </submittedName>
</protein>
<dbReference type="EMBL" id="JBHUPC010000012">
    <property type="protein sequence ID" value="MFD2891216.1"/>
    <property type="molecule type" value="Genomic_DNA"/>
</dbReference>
<dbReference type="Pfam" id="PF02810">
    <property type="entry name" value="SEC-C"/>
    <property type="match status" value="1"/>
</dbReference>
<dbReference type="PANTHER" id="PTHR33747:SF1">
    <property type="entry name" value="ADENYLATE CYCLASE-ASSOCIATED CAP C-TERMINAL DOMAIN-CONTAINING PROTEIN"/>
    <property type="match status" value="1"/>
</dbReference>
<keyword evidence="3" id="KW-1185">Reference proteome</keyword>
<evidence type="ECO:0000313" key="2">
    <source>
        <dbReference type="EMBL" id="MFD2891216.1"/>
    </source>
</evidence>
<dbReference type="InterPro" id="IPR032710">
    <property type="entry name" value="NTF2-like_dom_sf"/>
</dbReference>
<dbReference type="RefSeq" id="WP_379810772.1">
    <property type="nucleotide sequence ID" value="NZ_JBHUPC010000012.1"/>
</dbReference>
<dbReference type="SUPFAM" id="SSF54427">
    <property type="entry name" value="NTF2-like"/>
    <property type="match status" value="1"/>
</dbReference>
<evidence type="ECO:0000259" key="1">
    <source>
        <dbReference type="Pfam" id="PF17775"/>
    </source>
</evidence>
<dbReference type="PANTHER" id="PTHR33747">
    <property type="entry name" value="UPF0225 PROTEIN SCO1677"/>
    <property type="match status" value="1"/>
</dbReference>
<dbReference type="InterPro" id="IPR004027">
    <property type="entry name" value="SEC_C_motif"/>
</dbReference>
<dbReference type="InterPro" id="IPR048469">
    <property type="entry name" value="YchJ-like_M"/>
</dbReference>